<feature type="transmembrane region" description="Helical" evidence="1">
    <location>
        <begin position="30"/>
        <end position="49"/>
    </location>
</feature>
<dbReference type="PANTHER" id="PTHR34351:SF2">
    <property type="entry name" value="DUF58 DOMAIN-CONTAINING PROTEIN"/>
    <property type="match status" value="1"/>
</dbReference>
<evidence type="ECO:0000313" key="3">
    <source>
        <dbReference type="EMBL" id="MBP2016770.1"/>
    </source>
</evidence>
<dbReference type="InterPro" id="IPR002881">
    <property type="entry name" value="DUF58"/>
</dbReference>
<gene>
    <name evidence="3" type="ORF">J2Z79_000143</name>
</gene>
<protein>
    <submittedName>
        <fullName evidence="3">Repeat protein (TIGR01451 family)</fullName>
    </submittedName>
</protein>
<dbReference type="Proteomes" id="UP001519289">
    <property type="component" value="Unassembled WGS sequence"/>
</dbReference>
<keyword evidence="4" id="KW-1185">Reference proteome</keyword>
<feature type="transmembrane region" description="Helical" evidence="1">
    <location>
        <begin position="7"/>
        <end position="24"/>
    </location>
</feature>
<evidence type="ECO:0000259" key="2">
    <source>
        <dbReference type="Pfam" id="PF01882"/>
    </source>
</evidence>
<keyword evidence="1" id="KW-0472">Membrane</keyword>
<dbReference type="Pfam" id="PF01882">
    <property type="entry name" value="DUF58"/>
    <property type="match status" value="1"/>
</dbReference>
<organism evidence="3 4">
    <name type="scientific">Symbiobacterium terraclitae</name>
    <dbReference type="NCBI Taxonomy" id="557451"/>
    <lineage>
        <taxon>Bacteria</taxon>
        <taxon>Bacillati</taxon>
        <taxon>Bacillota</taxon>
        <taxon>Clostridia</taxon>
        <taxon>Eubacteriales</taxon>
        <taxon>Symbiobacteriaceae</taxon>
        <taxon>Symbiobacterium</taxon>
    </lineage>
</organism>
<dbReference type="EMBL" id="JAGGLG010000001">
    <property type="protein sequence ID" value="MBP2016770.1"/>
    <property type="molecule type" value="Genomic_DNA"/>
</dbReference>
<evidence type="ECO:0000313" key="4">
    <source>
        <dbReference type="Proteomes" id="UP001519289"/>
    </source>
</evidence>
<keyword evidence="1" id="KW-0812">Transmembrane</keyword>
<name>A0ABS4JP74_9FIRM</name>
<accession>A0ABS4JP74</accession>
<dbReference type="PANTHER" id="PTHR34351">
    <property type="entry name" value="SLR1927 PROTEIN-RELATED"/>
    <property type="match status" value="1"/>
</dbReference>
<sequence>MRPGGRSGLVWLGVAGLLLLALWLRSGLLLLVAALVALVAALVALWDRYGLSRLTYDRRFEQGRCFAGETVTLTVSLTNRKLLPLTQVVVDESVPVALRLASQKMRFQSRARERLRLRFSMGWYQRVERRFTLQATRRGVYRLGPAAVTTGDPFGWAERSMEVPPSDALLVYPRVLPLEEVGLPARRPFGDLASRDRLFADPLRVAGVREYRPGDPLNQVHWKATAAAGRLQVKLLDPSASLGIAIFLNTWSFDRFWEGDDTDALEAGATLAASILHWAHEEGLPAGLYANGLVYEWGFSLRLPPARGEGVLAQGLEGLARLQTGSPQPLWELMALEVPALPYGTSLVVITRQVGAELAGAVLRAQRSGRPVTLVVTAAADVALPELPGVTVYRVGGEEGLHGAVLAR</sequence>
<dbReference type="RefSeq" id="WP_209464921.1">
    <property type="nucleotide sequence ID" value="NZ_JAGGLG010000001.1"/>
</dbReference>
<comment type="caution">
    <text evidence="3">The sequence shown here is derived from an EMBL/GenBank/DDBJ whole genome shotgun (WGS) entry which is preliminary data.</text>
</comment>
<feature type="domain" description="DUF58" evidence="2">
    <location>
        <begin position="208"/>
        <end position="323"/>
    </location>
</feature>
<evidence type="ECO:0000256" key="1">
    <source>
        <dbReference type="SAM" id="Phobius"/>
    </source>
</evidence>
<proteinExistence type="predicted"/>
<reference evidence="3 4" key="1">
    <citation type="submission" date="2021-03" db="EMBL/GenBank/DDBJ databases">
        <title>Genomic Encyclopedia of Type Strains, Phase IV (KMG-IV): sequencing the most valuable type-strain genomes for metagenomic binning, comparative biology and taxonomic classification.</title>
        <authorList>
            <person name="Goeker M."/>
        </authorList>
    </citation>
    <scope>NUCLEOTIDE SEQUENCE [LARGE SCALE GENOMIC DNA]</scope>
    <source>
        <strain evidence="3 4">DSM 27138</strain>
    </source>
</reference>
<keyword evidence="1" id="KW-1133">Transmembrane helix</keyword>